<dbReference type="Proteomes" id="UP000054018">
    <property type="component" value="Unassembled WGS sequence"/>
</dbReference>
<reference evidence="1 2" key="1">
    <citation type="submission" date="2014-04" db="EMBL/GenBank/DDBJ databases">
        <authorList>
            <consortium name="DOE Joint Genome Institute"/>
            <person name="Kuo A."/>
            <person name="Kohler A."/>
            <person name="Costa M.D."/>
            <person name="Nagy L.G."/>
            <person name="Floudas D."/>
            <person name="Copeland A."/>
            <person name="Barry K.W."/>
            <person name="Cichocki N."/>
            <person name="Veneault-Fourrey C."/>
            <person name="LaButti K."/>
            <person name="Lindquist E.A."/>
            <person name="Lipzen A."/>
            <person name="Lundell T."/>
            <person name="Morin E."/>
            <person name="Murat C."/>
            <person name="Sun H."/>
            <person name="Tunlid A."/>
            <person name="Henrissat B."/>
            <person name="Grigoriev I.V."/>
            <person name="Hibbett D.S."/>
            <person name="Martin F."/>
            <person name="Nordberg H.P."/>
            <person name="Cantor M.N."/>
            <person name="Hua S.X."/>
        </authorList>
    </citation>
    <scope>NUCLEOTIDE SEQUENCE [LARGE SCALE GENOMIC DNA]</scope>
    <source>
        <strain evidence="1 2">441</strain>
    </source>
</reference>
<protein>
    <submittedName>
        <fullName evidence="1">Uncharacterized protein</fullName>
    </submittedName>
</protein>
<accession>A0A0C9Y9P2</accession>
<dbReference type="OrthoDB" id="16851at2759"/>
<evidence type="ECO:0000313" key="2">
    <source>
        <dbReference type="Proteomes" id="UP000054018"/>
    </source>
</evidence>
<reference evidence="2" key="2">
    <citation type="submission" date="2015-01" db="EMBL/GenBank/DDBJ databases">
        <title>Evolutionary Origins and Diversification of the Mycorrhizal Mutualists.</title>
        <authorList>
            <consortium name="DOE Joint Genome Institute"/>
            <consortium name="Mycorrhizal Genomics Consortium"/>
            <person name="Kohler A."/>
            <person name="Kuo A."/>
            <person name="Nagy L.G."/>
            <person name="Floudas D."/>
            <person name="Copeland A."/>
            <person name="Barry K.W."/>
            <person name="Cichocki N."/>
            <person name="Veneault-Fourrey C."/>
            <person name="LaButti K."/>
            <person name="Lindquist E.A."/>
            <person name="Lipzen A."/>
            <person name="Lundell T."/>
            <person name="Morin E."/>
            <person name="Murat C."/>
            <person name="Riley R."/>
            <person name="Ohm R."/>
            <person name="Sun H."/>
            <person name="Tunlid A."/>
            <person name="Henrissat B."/>
            <person name="Grigoriev I.V."/>
            <person name="Hibbett D.S."/>
            <person name="Martin F."/>
        </authorList>
    </citation>
    <scope>NUCLEOTIDE SEQUENCE [LARGE SCALE GENOMIC DNA]</scope>
    <source>
        <strain evidence="2">441</strain>
    </source>
</reference>
<proteinExistence type="predicted"/>
<dbReference type="STRING" id="765257.A0A0C9Y9P2"/>
<dbReference type="HOGENOM" id="CLU_046231_1_0_1"/>
<keyword evidence="2" id="KW-1185">Reference proteome</keyword>
<evidence type="ECO:0000313" key="1">
    <source>
        <dbReference type="EMBL" id="KIK13601.1"/>
    </source>
</evidence>
<organism evidence="1 2">
    <name type="scientific">Pisolithus microcarpus 441</name>
    <dbReference type="NCBI Taxonomy" id="765257"/>
    <lineage>
        <taxon>Eukaryota</taxon>
        <taxon>Fungi</taxon>
        <taxon>Dikarya</taxon>
        <taxon>Basidiomycota</taxon>
        <taxon>Agaricomycotina</taxon>
        <taxon>Agaricomycetes</taxon>
        <taxon>Agaricomycetidae</taxon>
        <taxon>Boletales</taxon>
        <taxon>Sclerodermatineae</taxon>
        <taxon>Pisolithaceae</taxon>
        <taxon>Pisolithus</taxon>
    </lineage>
</organism>
<name>A0A0C9Y9P2_9AGAM</name>
<sequence length="389" mass="42908">MSAKRKLVADTAADDDVRVGKKQAICPNSPEGGGAYDAQAPETPLISLLDLSALTTRDEISSRFDAIAREVLCNRILTIVHNGAYTDYEILELEFYLQKSGCHEDPFTHGSFEQEQSGQWYFHRTPCRADGTSSGLPVRAAGGYRGGTRKGLDLTLGPPPFTTAERPRIVTVRGGALFRTLRRYPERKIICGPSLLVDEVLRTSGASSISDLVTGVWNNDIRALAVPEQPRSTYMYLRPRRESLVPPSKTPQIVYNSPRIGLDLSSPETKVSLEHPRVVFVGAPYRYFIHPELLTAKGRLQTFCGLYTALRESNQYPHDSVKLKQELCRLMGLKESSVAKLLGDFRVGYETGTLKSFVGPVGKGVCQSSSAYLRMMGTLQRANEEASTS</sequence>
<dbReference type="AlphaFoldDB" id="A0A0C9Y9P2"/>
<dbReference type="EMBL" id="KN833986">
    <property type="protein sequence ID" value="KIK13601.1"/>
    <property type="molecule type" value="Genomic_DNA"/>
</dbReference>
<gene>
    <name evidence="1" type="ORF">PISMIDRAFT_17887</name>
</gene>